<evidence type="ECO:0000313" key="1">
    <source>
        <dbReference type="EMBL" id="SVE39490.1"/>
    </source>
</evidence>
<protein>
    <submittedName>
        <fullName evidence="1">Uncharacterized protein</fullName>
    </submittedName>
</protein>
<name>A0A383D5B3_9ZZZZ</name>
<accession>A0A383D5B3</accession>
<organism evidence="1">
    <name type="scientific">marine metagenome</name>
    <dbReference type="NCBI Taxonomy" id="408172"/>
    <lineage>
        <taxon>unclassified sequences</taxon>
        <taxon>metagenomes</taxon>
        <taxon>ecological metagenomes</taxon>
    </lineage>
</organism>
<gene>
    <name evidence="1" type="ORF">METZ01_LOCUS492344</name>
</gene>
<dbReference type="EMBL" id="UINC01214315">
    <property type="protein sequence ID" value="SVE39490.1"/>
    <property type="molecule type" value="Genomic_DNA"/>
</dbReference>
<reference evidence="1" key="1">
    <citation type="submission" date="2018-05" db="EMBL/GenBank/DDBJ databases">
        <authorList>
            <person name="Lanie J.A."/>
            <person name="Ng W.-L."/>
            <person name="Kazmierczak K.M."/>
            <person name="Andrzejewski T.M."/>
            <person name="Davidsen T.M."/>
            <person name="Wayne K.J."/>
            <person name="Tettelin H."/>
            <person name="Glass J.I."/>
            <person name="Rusch D."/>
            <person name="Podicherti R."/>
            <person name="Tsui H.-C.T."/>
            <person name="Winkler M.E."/>
        </authorList>
    </citation>
    <scope>NUCLEOTIDE SEQUENCE</scope>
</reference>
<feature type="non-terminal residue" evidence="1">
    <location>
        <position position="97"/>
    </location>
</feature>
<dbReference type="AlphaFoldDB" id="A0A383D5B3"/>
<proteinExistence type="predicted"/>
<sequence>MATMKKVVWKDGNVSYKISFVHPETGKWTSKTVRSSYKDALRIKAGIESDLIYHNLGIANSGNRNHFWFQLKRRYLKYSEKNKSSETVTREKVVFKV</sequence>